<dbReference type="AlphaFoldDB" id="A0A0K8SSK4"/>
<feature type="compositionally biased region" description="Low complexity" evidence="1">
    <location>
        <begin position="103"/>
        <end position="114"/>
    </location>
</feature>
<feature type="region of interest" description="Disordered" evidence="1">
    <location>
        <begin position="44"/>
        <end position="86"/>
    </location>
</feature>
<evidence type="ECO:0008006" key="3">
    <source>
        <dbReference type="Google" id="ProtNLM"/>
    </source>
</evidence>
<dbReference type="EMBL" id="GBRD01009663">
    <property type="protein sequence ID" value="JAG56161.1"/>
    <property type="molecule type" value="Transcribed_RNA"/>
</dbReference>
<sequence length="339" mass="37196">SNNSNEISNCEEYLEPYKTIHNDIIHNDPHMGMDQRLIQVQIYREQPSSSQSSTSSSSAHTVSRSLKQEQSVESQNVRSRPSEGSTLTAASLIDAIITHQINQSSEGQSSSLPSGAGGGQQTQHTRPGDRLFQSFHRECSESNGKVSPMKSNLSVENKSQHSSQQQVHGNEHMEVYGNQAQSLRSSMYQGYEPQTWKLRRALQSKDVEPPMHEKPEEHVNRGYYADPPVPLSPLDYVKNRIAEVMRTSEEDGAGGKGNDSPISPDINDDMESAPVVSSSPYISQNPHAYTYPYSALSLTTGSSAGVSMAPQTVNKPGNEPIPEPAPLLSAQYEPLSDED</sequence>
<accession>A0A0K8SSK4</accession>
<protein>
    <recommendedName>
        <fullName evidence="3">Nuclear receptor corepressor 1</fullName>
    </recommendedName>
</protein>
<feature type="region of interest" description="Disordered" evidence="1">
    <location>
        <begin position="102"/>
        <end position="127"/>
    </location>
</feature>
<organism evidence="2">
    <name type="scientific">Lygus hesperus</name>
    <name type="common">Western plant bug</name>
    <dbReference type="NCBI Taxonomy" id="30085"/>
    <lineage>
        <taxon>Eukaryota</taxon>
        <taxon>Metazoa</taxon>
        <taxon>Ecdysozoa</taxon>
        <taxon>Arthropoda</taxon>
        <taxon>Hexapoda</taxon>
        <taxon>Insecta</taxon>
        <taxon>Pterygota</taxon>
        <taxon>Neoptera</taxon>
        <taxon>Paraneoptera</taxon>
        <taxon>Hemiptera</taxon>
        <taxon>Heteroptera</taxon>
        <taxon>Panheteroptera</taxon>
        <taxon>Cimicomorpha</taxon>
        <taxon>Miridae</taxon>
        <taxon>Mirini</taxon>
        <taxon>Lygus</taxon>
    </lineage>
</organism>
<feature type="region of interest" description="Disordered" evidence="1">
    <location>
        <begin position="300"/>
        <end position="339"/>
    </location>
</feature>
<feature type="region of interest" description="Disordered" evidence="1">
    <location>
        <begin position="246"/>
        <end position="280"/>
    </location>
</feature>
<feature type="compositionally biased region" description="Polar residues" evidence="1">
    <location>
        <begin position="300"/>
        <end position="315"/>
    </location>
</feature>
<feature type="non-terminal residue" evidence="2">
    <location>
        <position position="1"/>
    </location>
</feature>
<feature type="compositionally biased region" description="Low complexity" evidence="1">
    <location>
        <begin position="48"/>
        <end position="65"/>
    </location>
</feature>
<proteinExistence type="predicted"/>
<name>A0A0K8SSK4_LYGHE</name>
<evidence type="ECO:0000313" key="2">
    <source>
        <dbReference type="EMBL" id="JAG56161.1"/>
    </source>
</evidence>
<feature type="compositionally biased region" description="Polar residues" evidence="1">
    <location>
        <begin position="68"/>
        <end position="86"/>
    </location>
</feature>
<feature type="compositionally biased region" description="Polar residues" evidence="1">
    <location>
        <begin position="141"/>
        <end position="166"/>
    </location>
</feature>
<evidence type="ECO:0000256" key="1">
    <source>
        <dbReference type="SAM" id="MobiDB-lite"/>
    </source>
</evidence>
<feature type="region of interest" description="Disordered" evidence="1">
    <location>
        <begin position="139"/>
        <end position="166"/>
    </location>
</feature>
<reference evidence="2" key="1">
    <citation type="submission" date="2014-09" db="EMBL/GenBank/DDBJ databases">
        <authorList>
            <person name="Magalhaes I.L.F."/>
            <person name="Oliveira U."/>
            <person name="Santos F.R."/>
            <person name="Vidigal T.H.D.A."/>
            <person name="Brescovit A.D."/>
            <person name="Santos A.J."/>
        </authorList>
    </citation>
    <scope>NUCLEOTIDE SEQUENCE</scope>
</reference>